<proteinExistence type="predicted"/>
<keyword evidence="2" id="KW-1185">Reference proteome</keyword>
<reference evidence="1" key="1">
    <citation type="submission" date="2021-06" db="EMBL/GenBank/DDBJ databases">
        <authorList>
            <person name="Kallberg Y."/>
            <person name="Tangrot J."/>
            <person name="Rosling A."/>
        </authorList>
    </citation>
    <scope>NUCLEOTIDE SEQUENCE</scope>
    <source>
        <strain evidence="1">MA461A</strain>
    </source>
</reference>
<protein>
    <submittedName>
        <fullName evidence="1">33430_t:CDS:1</fullName>
    </submittedName>
</protein>
<dbReference type="EMBL" id="CAJVQC010053255">
    <property type="protein sequence ID" value="CAG8792633.1"/>
    <property type="molecule type" value="Genomic_DNA"/>
</dbReference>
<feature type="non-terminal residue" evidence="1">
    <location>
        <position position="1"/>
    </location>
</feature>
<sequence>YMEVNPMNEENCIKVFDKISLVCVPRVRKPHNKNDPFAETKINQEPVPIFKRSDNRSGIELEFPVA</sequence>
<accession>A0ACA9RH81</accession>
<evidence type="ECO:0000313" key="1">
    <source>
        <dbReference type="EMBL" id="CAG8792633.1"/>
    </source>
</evidence>
<dbReference type="Proteomes" id="UP000789920">
    <property type="component" value="Unassembled WGS sequence"/>
</dbReference>
<organism evidence="1 2">
    <name type="scientific">Racocetra persica</name>
    <dbReference type="NCBI Taxonomy" id="160502"/>
    <lineage>
        <taxon>Eukaryota</taxon>
        <taxon>Fungi</taxon>
        <taxon>Fungi incertae sedis</taxon>
        <taxon>Mucoromycota</taxon>
        <taxon>Glomeromycotina</taxon>
        <taxon>Glomeromycetes</taxon>
        <taxon>Diversisporales</taxon>
        <taxon>Gigasporaceae</taxon>
        <taxon>Racocetra</taxon>
    </lineage>
</organism>
<comment type="caution">
    <text evidence="1">The sequence shown here is derived from an EMBL/GenBank/DDBJ whole genome shotgun (WGS) entry which is preliminary data.</text>
</comment>
<name>A0ACA9RH81_9GLOM</name>
<gene>
    <name evidence="1" type="ORF">RPERSI_LOCUS19431</name>
</gene>
<evidence type="ECO:0000313" key="2">
    <source>
        <dbReference type="Proteomes" id="UP000789920"/>
    </source>
</evidence>